<keyword evidence="4" id="KW-1185">Reference proteome</keyword>
<feature type="non-terminal residue" evidence="3">
    <location>
        <position position="1"/>
    </location>
</feature>
<dbReference type="PANTHER" id="PTHR33227">
    <property type="entry name" value="STIGMA-SPECIFIC STIG1-LIKE PROTEIN 3"/>
    <property type="match status" value="1"/>
</dbReference>
<evidence type="ECO:0000256" key="2">
    <source>
        <dbReference type="ARBA" id="ARBA00022729"/>
    </source>
</evidence>
<dbReference type="AlphaFoldDB" id="A0AAD5DJ54"/>
<dbReference type="Gene3D" id="3.40.50.410">
    <property type="entry name" value="von Willebrand factor, type A domain"/>
    <property type="match status" value="1"/>
</dbReference>
<sequence length="210" mass="21697">MPPCLQALQSDAQNCGACGTACEDGLSCCSGTCKDLQSDASNCGTCGTVCPEGQQCVDGECTLIQVCLRDNCAEYDTSKPECPCAKCNEGYKNVDGNCELCSNIPADVYFLADNTGSMGGIIGAVQSGATTILNDLAASSELGDLRVGVGAYRDRGDDFVFSHRVGLTADTAAAAAAINTWSAAGGYDEPEGQLYALYKASRLLGCMDEV</sequence>
<keyword evidence="2" id="KW-0732">Signal</keyword>
<proteinExistence type="inferred from homology"/>
<evidence type="ECO:0000313" key="4">
    <source>
        <dbReference type="Proteomes" id="UP001205105"/>
    </source>
</evidence>
<protein>
    <recommendedName>
        <fullName evidence="5">VWFA domain-containing protein</fullName>
    </recommendedName>
</protein>
<dbReference type="Proteomes" id="UP001205105">
    <property type="component" value="Unassembled WGS sequence"/>
</dbReference>
<dbReference type="SUPFAM" id="SSF53300">
    <property type="entry name" value="vWA-like"/>
    <property type="match status" value="1"/>
</dbReference>
<gene>
    <name evidence="3" type="ORF">COHA_010793</name>
</gene>
<accession>A0AAD5DJ54</accession>
<dbReference type="EMBL" id="JADXDR010000304">
    <property type="protein sequence ID" value="KAI7835304.1"/>
    <property type="molecule type" value="Genomic_DNA"/>
</dbReference>
<comment type="similarity">
    <text evidence="1">Belongs to the STIG1 family.</text>
</comment>
<evidence type="ECO:0000256" key="1">
    <source>
        <dbReference type="ARBA" id="ARBA00006010"/>
    </source>
</evidence>
<evidence type="ECO:0000313" key="3">
    <source>
        <dbReference type="EMBL" id="KAI7835304.1"/>
    </source>
</evidence>
<dbReference type="Pfam" id="PF04885">
    <property type="entry name" value="Stig1"/>
    <property type="match status" value="1"/>
</dbReference>
<evidence type="ECO:0008006" key="5">
    <source>
        <dbReference type="Google" id="ProtNLM"/>
    </source>
</evidence>
<dbReference type="PANTHER" id="PTHR33227:SF48">
    <property type="entry name" value="STIGMA-SPECIFIC STIG1-LIKE PROTEIN 4"/>
    <property type="match status" value="1"/>
</dbReference>
<dbReference type="InterPro" id="IPR006969">
    <property type="entry name" value="Stig-like"/>
</dbReference>
<organism evidence="3 4">
    <name type="scientific">Chlorella ohadii</name>
    <dbReference type="NCBI Taxonomy" id="2649997"/>
    <lineage>
        <taxon>Eukaryota</taxon>
        <taxon>Viridiplantae</taxon>
        <taxon>Chlorophyta</taxon>
        <taxon>core chlorophytes</taxon>
        <taxon>Trebouxiophyceae</taxon>
        <taxon>Chlorellales</taxon>
        <taxon>Chlorellaceae</taxon>
        <taxon>Chlorella clade</taxon>
        <taxon>Chlorella</taxon>
    </lineage>
</organism>
<comment type="caution">
    <text evidence="3">The sequence shown here is derived from an EMBL/GenBank/DDBJ whole genome shotgun (WGS) entry which is preliminary data.</text>
</comment>
<reference evidence="3" key="1">
    <citation type="submission" date="2020-11" db="EMBL/GenBank/DDBJ databases">
        <title>Chlorella ohadii genome sequencing and assembly.</title>
        <authorList>
            <person name="Murik O."/>
            <person name="Treves H."/>
            <person name="Kedem I."/>
            <person name="Shotland Y."/>
            <person name="Kaplan A."/>
        </authorList>
    </citation>
    <scope>NUCLEOTIDE SEQUENCE</scope>
    <source>
        <strain evidence="3">1</strain>
    </source>
</reference>
<dbReference type="InterPro" id="IPR036465">
    <property type="entry name" value="vWFA_dom_sf"/>
</dbReference>
<name>A0AAD5DJ54_9CHLO</name>